<evidence type="ECO:0000313" key="5">
    <source>
        <dbReference type="Proteomes" id="UP000321947"/>
    </source>
</evidence>
<dbReference type="AlphaFoldDB" id="A0A5D3DY74"/>
<reference evidence="4 5" key="1">
    <citation type="submission" date="2019-08" db="EMBL/GenBank/DDBJ databases">
        <title>Draft genome sequences of two oriental melons (Cucumis melo L. var makuwa).</title>
        <authorList>
            <person name="Kwon S.-Y."/>
        </authorList>
    </citation>
    <scope>NUCLEOTIDE SEQUENCE [LARGE SCALE GENOMIC DNA]</scope>
    <source>
        <strain evidence="5">cv. Chang Bougi</strain>
        <strain evidence="4">cv. SW 3</strain>
        <tissue evidence="3">Leaf</tissue>
    </source>
</reference>
<evidence type="ECO:0000313" key="2">
    <source>
        <dbReference type="EMBL" id="KAA0048493.1"/>
    </source>
</evidence>
<organism evidence="3 5">
    <name type="scientific">Cucumis melo var. makuwa</name>
    <name type="common">Oriental melon</name>
    <dbReference type="NCBI Taxonomy" id="1194695"/>
    <lineage>
        <taxon>Eukaryota</taxon>
        <taxon>Viridiplantae</taxon>
        <taxon>Streptophyta</taxon>
        <taxon>Embryophyta</taxon>
        <taxon>Tracheophyta</taxon>
        <taxon>Spermatophyta</taxon>
        <taxon>Magnoliopsida</taxon>
        <taxon>eudicotyledons</taxon>
        <taxon>Gunneridae</taxon>
        <taxon>Pentapetalae</taxon>
        <taxon>rosids</taxon>
        <taxon>fabids</taxon>
        <taxon>Cucurbitales</taxon>
        <taxon>Cucurbitaceae</taxon>
        <taxon>Benincaseae</taxon>
        <taxon>Cucumis</taxon>
    </lineage>
</organism>
<dbReference type="Proteomes" id="UP000321947">
    <property type="component" value="Unassembled WGS sequence"/>
</dbReference>
<feature type="compositionally biased region" description="Basic residues" evidence="1">
    <location>
        <begin position="36"/>
        <end position="50"/>
    </location>
</feature>
<evidence type="ECO:0000256" key="1">
    <source>
        <dbReference type="SAM" id="MobiDB-lite"/>
    </source>
</evidence>
<dbReference type="EMBL" id="SSTD01002133">
    <property type="protein sequence ID" value="TYK28285.1"/>
    <property type="molecule type" value="Genomic_DNA"/>
</dbReference>
<dbReference type="Proteomes" id="UP000321393">
    <property type="component" value="Unassembled WGS sequence"/>
</dbReference>
<evidence type="ECO:0000313" key="3">
    <source>
        <dbReference type="EMBL" id="TYK28285.1"/>
    </source>
</evidence>
<proteinExistence type="predicted"/>
<name>A0A5D3DY74_CUCMM</name>
<dbReference type="EMBL" id="SSTE01012822">
    <property type="protein sequence ID" value="KAA0048493.1"/>
    <property type="molecule type" value="Genomic_DNA"/>
</dbReference>
<protein>
    <submittedName>
        <fullName evidence="3">Uncharacterized protein</fullName>
    </submittedName>
</protein>
<feature type="compositionally biased region" description="Polar residues" evidence="1">
    <location>
        <begin position="1"/>
        <end position="17"/>
    </location>
</feature>
<comment type="caution">
    <text evidence="3">The sequence shown here is derived from an EMBL/GenBank/DDBJ whole genome shotgun (WGS) entry which is preliminary data.</text>
</comment>
<sequence length="68" mass="7275">MESSSSSLQKINNNDSNAKAPRLRLTMNAGDGAHINPRHSRPPRRTRGSKINRAPPPKKSTGGGGQTN</sequence>
<accession>A0A5D3DY74</accession>
<evidence type="ECO:0000313" key="4">
    <source>
        <dbReference type="Proteomes" id="UP000321393"/>
    </source>
</evidence>
<gene>
    <name evidence="3" type="ORF">E5676_scaffold600G001020</name>
    <name evidence="2" type="ORF">E6C27_scaffold61G001060</name>
</gene>
<feature type="region of interest" description="Disordered" evidence="1">
    <location>
        <begin position="1"/>
        <end position="68"/>
    </location>
</feature>